<dbReference type="Proteomes" id="UP000184612">
    <property type="component" value="Unassembled WGS sequence"/>
</dbReference>
<evidence type="ECO:0000313" key="2">
    <source>
        <dbReference type="EMBL" id="SHO53397.1"/>
    </source>
</evidence>
<dbReference type="OrthoDB" id="2047276at2"/>
<evidence type="ECO:0000313" key="3">
    <source>
        <dbReference type="Proteomes" id="UP000184612"/>
    </source>
</evidence>
<evidence type="ECO:0000259" key="1">
    <source>
        <dbReference type="Pfam" id="PF17989"/>
    </source>
</evidence>
<dbReference type="Pfam" id="PF17989">
    <property type="entry name" value="ALP_N"/>
    <property type="match status" value="1"/>
</dbReference>
<proteinExistence type="predicted"/>
<feature type="domain" description="Actin-like protein N-terminal" evidence="1">
    <location>
        <begin position="5"/>
        <end position="147"/>
    </location>
</feature>
<accession>A0A1M7YLD2</accession>
<sequence>MKYVAVDSGKYATKAMTLRQDGTEKSLVFRTKMEETIRNEAQGQSYIVEYGGKRYLLGEQAESNSAKSSKAEDLHKIATYTALHQLCNSGDEIVVAIGCPLSVYENPESRNTYKDFMFPGKQIYIKVGDTTKYLVIRSVIVLPESSGVIFLEPEKYGKSLIAVIDIGGLNINCSTYNLGVPVLSTLYTDTLGSNVLTQNLKNALSSKYNTDIPQWMMDDIIKDGYIVDNTRENGIKEGSREFIADFKKRHVQTILNKCEANGWNLSMMRLVFTGGTSEMLGEEIKSVLPGATIYPNGSKANVSGFLRAITE</sequence>
<dbReference type="InterPro" id="IPR040607">
    <property type="entry name" value="ALP_N"/>
</dbReference>
<protein>
    <submittedName>
        <fullName evidence="2">StbA protein</fullName>
    </submittedName>
</protein>
<dbReference type="SUPFAM" id="SSF53067">
    <property type="entry name" value="Actin-like ATPase domain"/>
    <property type="match status" value="2"/>
</dbReference>
<dbReference type="CDD" id="cd24026">
    <property type="entry name" value="ASKHA_NBD_ParM_Alp12-like"/>
    <property type="match status" value="1"/>
</dbReference>
<dbReference type="RefSeq" id="WP_073590733.1">
    <property type="nucleotide sequence ID" value="NZ_FRFD01000013.1"/>
</dbReference>
<dbReference type="InterPro" id="IPR043129">
    <property type="entry name" value="ATPase_NBD"/>
</dbReference>
<dbReference type="AlphaFoldDB" id="A0A1M7YLD2"/>
<dbReference type="EMBL" id="FRFD01000013">
    <property type="protein sequence ID" value="SHO53397.1"/>
    <property type="molecule type" value="Genomic_DNA"/>
</dbReference>
<reference evidence="2 3" key="1">
    <citation type="submission" date="2016-12" db="EMBL/GenBank/DDBJ databases">
        <authorList>
            <person name="Song W.-J."/>
            <person name="Kurnit D.M."/>
        </authorList>
    </citation>
    <scope>NUCLEOTIDE SEQUENCE [LARGE SCALE GENOMIC DNA]</scope>
    <source>
        <strain evidence="2 3">DSM 12503</strain>
    </source>
</reference>
<keyword evidence="3" id="KW-1185">Reference proteome</keyword>
<dbReference type="STRING" id="1121345.SAMN02745217_04104"/>
<organism evidence="2 3">
    <name type="scientific">Anaerocolumna xylanovorans DSM 12503</name>
    <dbReference type="NCBI Taxonomy" id="1121345"/>
    <lineage>
        <taxon>Bacteria</taxon>
        <taxon>Bacillati</taxon>
        <taxon>Bacillota</taxon>
        <taxon>Clostridia</taxon>
        <taxon>Lachnospirales</taxon>
        <taxon>Lachnospiraceae</taxon>
        <taxon>Anaerocolumna</taxon>
    </lineage>
</organism>
<gene>
    <name evidence="2" type="ORF">SAMN02745217_04104</name>
</gene>
<dbReference type="Gene3D" id="3.30.420.40">
    <property type="match status" value="2"/>
</dbReference>
<name>A0A1M7YLD2_9FIRM</name>